<keyword evidence="1" id="KW-0732">Signal</keyword>
<dbReference type="PANTHER" id="PTHR41775">
    <property type="entry name" value="SECRETED PROTEIN-RELATED"/>
    <property type="match status" value="1"/>
</dbReference>
<dbReference type="KEGG" id="pbf:CFX0092_B0553"/>
<evidence type="ECO:0000256" key="1">
    <source>
        <dbReference type="SAM" id="SignalP"/>
    </source>
</evidence>
<dbReference type="EMBL" id="LN890656">
    <property type="protein sequence ID" value="CUS06087.1"/>
    <property type="molecule type" value="Genomic_DNA"/>
</dbReference>
<organism evidence="3 4">
    <name type="scientific">Candidatus Promineifilum breve</name>
    <dbReference type="NCBI Taxonomy" id="1806508"/>
    <lineage>
        <taxon>Bacteria</taxon>
        <taxon>Bacillati</taxon>
        <taxon>Chloroflexota</taxon>
        <taxon>Ardenticatenia</taxon>
        <taxon>Candidatus Promineifilales</taxon>
        <taxon>Candidatus Promineifilaceae</taxon>
        <taxon>Candidatus Promineifilum</taxon>
    </lineage>
</organism>
<dbReference type="Proteomes" id="UP000215027">
    <property type="component" value="Chromosome II"/>
</dbReference>
<dbReference type="SUPFAM" id="SSF55486">
    <property type="entry name" value="Metalloproteases ('zincins'), catalytic domain"/>
    <property type="match status" value="2"/>
</dbReference>
<feature type="chain" id="PRO_5007903904" description="Peptidase C-terminal archaeal/bacterial domain-containing protein" evidence="1">
    <location>
        <begin position="27"/>
        <end position="846"/>
    </location>
</feature>
<dbReference type="Gene3D" id="2.60.120.380">
    <property type="match status" value="1"/>
</dbReference>
<keyword evidence="4" id="KW-1185">Reference proteome</keyword>
<sequence length="846" mass="89852">MLSRWKYLPLLLLAGLLVLFTGSALAQSNEKYSGATNGEGEALTGTFLVIWGDPQPNSGEAAQTLYFLVTDAGEELQLAISADTLAAAGGVTALNGRRVTIHAIRQAVPGDDTAAAVTGAIELVPGQPSDPSPITGTQPYVSILCKFNDIPDQPRGLSYFTGMYSNSYPGLDHYWRETSFNQVNIAGSNAYGWFTLPQPRSAYFDAEGNLLRNDVLFDCIGVANASVNFPSFSGINMMFNANLDCCAWGGSRTLTLDGVTKQYGVTWEPPWAYNNITVMAHEMGHSMGMPHSSGQYGLVYDNRWDVMSDTWTDCDRATHATYGCVGQGTISFHKNLVGWIPAARRFTLGSSAQTITLQRLAQPGASDYLMAILPINGSSSHYYTVEAHKWAGYDVKLPLEGVVIHEVIDGVAYVIDIDGDGDTGDSGGQWLPGETFYGQDDNVVAINSATSTGYTVTLSRGSGPTDPHEPNNNRANATLIAYGDVVDDPLIDPAGDVDFYRFNGQAGDAITVDIDAVTLGSDLDSTLQLQNASGNLLAENDDTTNHDSLLTYTLPSNGVYYVRVREFNHGNEGGSSYFYTLKLTKQGVATAADIYVATNAIGVTADGQSFNKRDILRWDGDTGAWSLHQSGNAIGLPTNADIAAFDIPSAANGSANMAFTKNVTIAGVGTILPHDLLLHDPNGFALRFDGSDVGLSTAGEKLDGVELLPGYLSPIGTNCDKYILFSVKTGGSVSAYNGGTITFSGEDVLGFCSTQLGTNTQGLWHLLIDGSAEGMPRNSTDSLSASADGQTIYLTTKGNFNVDGASGTHSMVYTYSLATGQFSGPIWSGLDEGLPKTVDGLDVIAP</sequence>
<feature type="domain" description="Peptidase C-terminal archaeal/bacterial" evidence="2">
    <location>
        <begin position="496"/>
        <end position="565"/>
    </location>
</feature>
<dbReference type="Pfam" id="PF04151">
    <property type="entry name" value="PPC"/>
    <property type="match status" value="1"/>
</dbReference>
<feature type="signal peptide" evidence="1">
    <location>
        <begin position="1"/>
        <end position="26"/>
    </location>
</feature>
<accession>A0A170PJX2</accession>
<dbReference type="RefSeq" id="WP_095045410.1">
    <property type="nucleotide sequence ID" value="NZ_LN890656.1"/>
</dbReference>
<dbReference type="Gene3D" id="3.40.390.10">
    <property type="entry name" value="Collagenase (Catalytic Domain)"/>
    <property type="match status" value="1"/>
</dbReference>
<evidence type="ECO:0000259" key="2">
    <source>
        <dbReference type="Pfam" id="PF04151"/>
    </source>
</evidence>
<protein>
    <recommendedName>
        <fullName evidence="2">Peptidase C-terminal archaeal/bacterial domain-containing protein</fullName>
    </recommendedName>
</protein>
<dbReference type="GO" id="GO:0008237">
    <property type="term" value="F:metallopeptidase activity"/>
    <property type="evidence" value="ECO:0007669"/>
    <property type="project" value="InterPro"/>
</dbReference>
<dbReference type="AlphaFoldDB" id="A0A170PJX2"/>
<dbReference type="SUPFAM" id="SSF89260">
    <property type="entry name" value="Collagen-binding domain"/>
    <property type="match status" value="1"/>
</dbReference>
<dbReference type="InterPro" id="IPR007280">
    <property type="entry name" value="Peptidase_C_arc/bac"/>
</dbReference>
<dbReference type="OrthoDB" id="275270at2"/>
<proteinExistence type="predicted"/>
<dbReference type="InterPro" id="IPR024079">
    <property type="entry name" value="MetalloPept_cat_dom_sf"/>
</dbReference>
<gene>
    <name evidence="3" type="ORF">CFX0092_B0553</name>
</gene>
<name>A0A170PJX2_9CHLR</name>
<reference evidence="3" key="1">
    <citation type="submission" date="2016-01" db="EMBL/GenBank/DDBJ databases">
        <authorList>
            <person name="Mcilroy J.S."/>
            <person name="Karst M S."/>
            <person name="Albertsen M."/>
        </authorList>
    </citation>
    <scope>NUCLEOTIDE SEQUENCE</scope>
    <source>
        <strain evidence="3">Cfx-K</strain>
    </source>
</reference>
<dbReference type="PANTHER" id="PTHR41775:SF1">
    <property type="entry name" value="PEPTIDASE M6-LIKE DOMAIN-CONTAINING PROTEIN"/>
    <property type="match status" value="1"/>
</dbReference>
<evidence type="ECO:0000313" key="4">
    <source>
        <dbReference type="Proteomes" id="UP000215027"/>
    </source>
</evidence>
<evidence type="ECO:0000313" key="3">
    <source>
        <dbReference type="EMBL" id="CUS06087.1"/>
    </source>
</evidence>